<organism evidence="2 3">
    <name type="scientific">Gonapodya prolifera (strain JEL478)</name>
    <name type="common">Monoblepharis prolifera</name>
    <dbReference type="NCBI Taxonomy" id="1344416"/>
    <lineage>
        <taxon>Eukaryota</taxon>
        <taxon>Fungi</taxon>
        <taxon>Fungi incertae sedis</taxon>
        <taxon>Chytridiomycota</taxon>
        <taxon>Chytridiomycota incertae sedis</taxon>
        <taxon>Monoblepharidomycetes</taxon>
        <taxon>Monoblepharidales</taxon>
        <taxon>Gonapodyaceae</taxon>
        <taxon>Gonapodya</taxon>
    </lineage>
</organism>
<name>A0A139A3T8_GONPJ</name>
<accession>A0A139A3T8</accession>
<sequence>MESRAGGFAVTLLLLCSSCCRHYSRPTVADLTPKQARDCGPLEQLFAQSNRVIPWTIGSCCAYSAFNCTDGRVTTVSLGSSFLVGNIPSLSVLTQLQYLDLSGNELTGGIPSL</sequence>
<evidence type="ECO:0008006" key="4">
    <source>
        <dbReference type="Google" id="ProtNLM"/>
    </source>
</evidence>
<keyword evidence="1" id="KW-0732">Signal</keyword>
<dbReference type="EMBL" id="KQ965802">
    <property type="protein sequence ID" value="KXS11450.1"/>
    <property type="molecule type" value="Genomic_DNA"/>
</dbReference>
<gene>
    <name evidence="2" type="ORF">M427DRAFT_437306</name>
</gene>
<evidence type="ECO:0000256" key="1">
    <source>
        <dbReference type="SAM" id="SignalP"/>
    </source>
</evidence>
<protein>
    <recommendedName>
        <fullName evidence="4">Leucine-rich repeat-containing N-terminal plant-type domain-containing protein</fullName>
    </recommendedName>
</protein>
<dbReference type="OrthoDB" id="418615at2759"/>
<reference evidence="2 3" key="1">
    <citation type="journal article" date="2015" name="Genome Biol. Evol.">
        <title>Phylogenomic analyses indicate that early fungi evolved digesting cell walls of algal ancestors of land plants.</title>
        <authorList>
            <person name="Chang Y."/>
            <person name="Wang S."/>
            <person name="Sekimoto S."/>
            <person name="Aerts A.L."/>
            <person name="Choi C."/>
            <person name="Clum A."/>
            <person name="LaButti K.M."/>
            <person name="Lindquist E.A."/>
            <person name="Yee Ngan C."/>
            <person name="Ohm R.A."/>
            <person name="Salamov A.A."/>
            <person name="Grigoriev I.V."/>
            <person name="Spatafora J.W."/>
            <person name="Berbee M.L."/>
        </authorList>
    </citation>
    <scope>NUCLEOTIDE SEQUENCE [LARGE SCALE GENOMIC DNA]</scope>
    <source>
        <strain evidence="2 3">JEL478</strain>
    </source>
</reference>
<proteinExistence type="predicted"/>
<keyword evidence="3" id="KW-1185">Reference proteome</keyword>
<evidence type="ECO:0000313" key="3">
    <source>
        <dbReference type="Proteomes" id="UP000070544"/>
    </source>
</evidence>
<dbReference type="AlphaFoldDB" id="A0A139A3T8"/>
<dbReference type="SUPFAM" id="SSF52058">
    <property type="entry name" value="L domain-like"/>
    <property type="match status" value="1"/>
</dbReference>
<dbReference type="InterPro" id="IPR032675">
    <property type="entry name" value="LRR_dom_sf"/>
</dbReference>
<dbReference type="Proteomes" id="UP000070544">
    <property type="component" value="Unassembled WGS sequence"/>
</dbReference>
<feature type="signal peptide" evidence="1">
    <location>
        <begin position="1"/>
        <end position="24"/>
    </location>
</feature>
<feature type="chain" id="PRO_5007295910" description="Leucine-rich repeat-containing N-terminal plant-type domain-containing protein" evidence="1">
    <location>
        <begin position="25"/>
        <end position="113"/>
    </location>
</feature>
<evidence type="ECO:0000313" key="2">
    <source>
        <dbReference type="EMBL" id="KXS11450.1"/>
    </source>
</evidence>
<dbReference type="Gene3D" id="3.80.10.10">
    <property type="entry name" value="Ribonuclease Inhibitor"/>
    <property type="match status" value="1"/>
</dbReference>